<dbReference type="EMBL" id="CP100355">
    <property type="protein sequence ID" value="UTF54238.1"/>
    <property type="molecule type" value="Genomic_DNA"/>
</dbReference>
<dbReference type="SMART" id="SM00564">
    <property type="entry name" value="PQQ"/>
    <property type="match status" value="7"/>
</dbReference>
<proteinExistence type="predicted"/>
<dbReference type="Proteomes" id="UP001056855">
    <property type="component" value="Chromosome"/>
</dbReference>
<dbReference type="InterPro" id="IPR002372">
    <property type="entry name" value="PQQ_rpt_dom"/>
</dbReference>
<reference evidence="3" key="1">
    <citation type="submission" date="2022-06" db="EMBL/GenBank/DDBJ databases">
        <title>Diverse halophilic archaea isolated from saline environments.</title>
        <authorList>
            <person name="Cui H.-L."/>
        </authorList>
    </citation>
    <scope>NUCLEOTIDE SEQUENCE</scope>
    <source>
        <strain evidence="3">WLHS1</strain>
    </source>
</reference>
<sequence length="417" mass="44342">MESDDSTPNDSNRDGNGNSNDTEDGPLIDPVDDPLEATYPDGIAQFRGSLENWGYRPDETIPDAVEQAWRLPEVNTGDHGAAKASATPTPDGGLVMPGDTGILTALTADGEVLWEAETTTSGNGIHGTAVVTEDTVFIGAYDGTLYAFDLETGNELWAKKLGGAIGSSPVFDGERVFVAVEYPDPEGSMFALDPDTGEVLWEDAESRPTDHPHSTPAIDPDAGRLVVGANDGVLYGWSYPDLELEWTFETDPDNDTDGEIKGPIATCDGGAYFGSWDQRIYRVDLEDGTEDWSVETGGLSMTGPGIDPSLGVVFAGSHDGNLYALDAATGEEHWRFGTDRALTGCPTVCADRVVFGSKDQTLYAVEKQTGEAVWRVDHDGVVTSTPLVADGAIYYAERAPAPEDGETDGAAYKLVEA</sequence>
<feature type="domain" description="Pyrrolo-quinoline quinone repeat" evidence="2">
    <location>
        <begin position="319"/>
        <end position="396"/>
    </location>
</feature>
<dbReference type="Pfam" id="PF13360">
    <property type="entry name" value="PQQ_2"/>
    <property type="match status" value="2"/>
</dbReference>
<dbReference type="KEGG" id="sawl:NGM29_02825"/>
<dbReference type="SUPFAM" id="SSF50998">
    <property type="entry name" value="Quinoprotein alcohol dehydrogenase-like"/>
    <property type="match status" value="2"/>
</dbReference>
<dbReference type="PANTHER" id="PTHR34512:SF30">
    <property type="entry name" value="OUTER MEMBRANE PROTEIN ASSEMBLY FACTOR BAMB"/>
    <property type="match status" value="1"/>
</dbReference>
<evidence type="ECO:0000313" key="3">
    <source>
        <dbReference type="EMBL" id="UTF54238.1"/>
    </source>
</evidence>
<dbReference type="GeneID" id="73288945"/>
<dbReference type="InterPro" id="IPR018391">
    <property type="entry name" value="PQQ_b-propeller_rpt"/>
</dbReference>
<protein>
    <submittedName>
        <fullName evidence="3">PQQ-binding-like beta-propeller repeat protein</fullName>
    </submittedName>
</protein>
<dbReference type="Gene3D" id="2.130.10.10">
    <property type="entry name" value="YVTN repeat-like/Quinoprotein amine dehydrogenase"/>
    <property type="match status" value="3"/>
</dbReference>
<accession>A0A9E7SXM6</accession>
<feature type="domain" description="Pyrrolo-quinoline quinone repeat" evidence="2">
    <location>
        <begin position="101"/>
        <end position="232"/>
    </location>
</feature>
<dbReference type="PANTHER" id="PTHR34512">
    <property type="entry name" value="CELL SURFACE PROTEIN"/>
    <property type="match status" value="1"/>
</dbReference>
<feature type="compositionally biased region" description="Acidic residues" evidence="1">
    <location>
        <begin position="21"/>
        <end position="35"/>
    </location>
</feature>
<feature type="region of interest" description="Disordered" evidence="1">
    <location>
        <begin position="1"/>
        <end position="41"/>
    </location>
</feature>
<dbReference type="AlphaFoldDB" id="A0A9E7SXM6"/>
<dbReference type="InterPro" id="IPR015943">
    <property type="entry name" value="WD40/YVTN_repeat-like_dom_sf"/>
</dbReference>
<evidence type="ECO:0000259" key="2">
    <source>
        <dbReference type="Pfam" id="PF13360"/>
    </source>
</evidence>
<keyword evidence="4" id="KW-1185">Reference proteome</keyword>
<dbReference type="RefSeq" id="WP_254158811.1">
    <property type="nucleotide sequence ID" value="NZ_CP100355.1"/>
</dbReference>
<name>A0A9E7SXM6_9EURY</name>
<dbReference type="InterPro" id="IPR011047">
    <property type="entry name" value="Quinoprotein_ADH-like_sf"/>
</dbReference>
<gene>
    <name evidence="3" type="ORF">NGM29_02825</name>
</gene>
<evidence type="ECO:0000313" key="4">
    <source>
        <dbReference type="Proteomes" id="UP001056855"/>
    </source>
</evidence>
<evidence type="ECO:0000256" key="1">
    <source>
        <dbReference type="SAM" id="MobiDB-lite"/>
    </source>
</evidence>
<organism evidence="3 4">
    <name type="scientific">Natronosalvus rutilus</name>
    <dbReference type="NCBI Taxonomy" id="2953753"/>
    <lineage>
        <taxon>Archaea</taxon>
        <taxon>Methanobacteriati</taxon>
        <taxon>Methanobacteriota</taxon>
        <taxon>Stenosarchaea group</taxon>
        <taxon>Halobacteria</taxon>
        <taxon>Halobacteriales</taxon>
        <taxon>Natrialbaceae</taxon>
        <taxon>Natronosalvus</taxon>
    </lineage>
</organism>